<evidence type="ECO:0000313" key="4">
    <source>
        <dbReference type="Proteomes" id="UP001642464"/>
    </source>
</evidence>
<evidence type="ECO:0000256" key="2">
    <source>
        <dbReference type="SAM" id="SignalP"/>
    </source>
</evidence>
<sequence length="747" mass="79859">MQLLLFWSAVLQAVAQDYLYEKLTGGGSTCSAGFNDITSSADCQTAATEGQGTWNTALSSAAYPSGCSYEVASGDIFYNSLVVGALVPDGTTYAIICRQSTTTITTSSVTITTTSQTTKTDTTTSFSSTSTSSTSTSSSSTSSSSSTTSSTTSSSTSSTSSSSTSTSSTSSSSTSTSSSTTSSTSITSTTTTTSTTPPDIFNVTWVQSYVRPVTNAEIAISCYPTSCNEHAIAFLAAIDPLSVNFVDTTCASVTEMPLQRLWRPVAWGGVGHCAVLRGGVGLGGPMTVYDSVSARVVVRMTQPQYLSPQEGSSPIVDYKSAWEPVVDWTVNWTLQVVEGTELRMGRSYRLCIDESGPGGYNGPQLGDVTEMIEVYVAGIREADDGIAPSNNSRVEVLCEPTGDLYQLGCQTFMGYNEQSNPGATSAYLAVSCDTSDNDGWRESLLDNESASSYLMGDGNPYFYLEFDTRDMQLGVHYRLCEDLDGTGTVASFNWPGIVVYLGGVTSLSTVLRDPKDGPVVTAALGSESAAFTFRGSSEEWQWEPLGTPNAKFDTGKNEAGLGMWDLSNLTNGSTYKLCTDLDGLAQGPLHSGFSGLWVPVTPVTQISEESIQVLLLCYGCWNTERYCDTVDPIYEVSSAYLTTKACNFSDNDGFQMDEGGKEAVVYNTEVIFDASATVIGLCLDLDGAGTRFSFHDTGFSVYVTPVSVVRHQVLVIGLHLGDHFSLRYPSRERSFWKVPLAYIYIYI</sequence>
<reference evidence="3 4" key="1">
    <citation type="submission" date="2024-02" db="EMBL/GenBank/DDBJ databases">
        <authorList>
            <person name="Chen Y."/>
            <person name="Shah S."/>
            <person name="Dougan E. K."/>
            <person name="Thang M."/>
            <person name="Chan C."/>
        </authorList>
    </citation>
    <scope>NUCLEOTIDE SEQUENCE [LARGE SCALE GENOMIC DNA]</scope>
</reference>
<comment type="caution">
    <text evidence="3">The sequence shown here is derived from an EMBL/GenBank/DDBJ whole genome shotgun (WGS) entry which is preliminary data.</text>
</comment>
<feature type="region of interest" description="Disordered" evidence="1">
    <location>
        <begin position="119"/>
        <end position="194"/>
    </location>
</feature>
<dbReference type="Proteomes" id="UP001642464">
    <property type="component" value="Unassembled WGS sequence"/>
</dbReference>
<feature type="chain" id="PRO_5045666901" evidence="2">
    <location>
        <begin position="16"/>
        <end position="747"/>
    </location>
</feature>
<keyword evidence="4" id="KW-1185">Reference proteome</keyword>
<protein>
    <submittedName>
        <fullName evidence="3">Uncharacterized protein</fullName>
    </submittedName>
</protein>
<proteinExistence type="predicted"/>
<name>A0ABP0LHK6_9DINO</name>
<accession>A0ABP0LHK6</accession>
<organism evidence="3 4">
    <name type="scientific">Durusdinium trenchii</name>
    <dbReference type="NCBI Taxonomy" id="1381693"/>
    <lineage>
        <taxon>Eukaryota</taxon>
        <taxon>Sar</taxon>
        <taxon>Alveolata</taxon>
        <taxon>Dinophyceae</taxon>
        <taxon>Suessiales</taxon>
        <taxon>Symbiodiniaceae</taxon>
        <taxon>Durusdinium</taxon>
    </lineage>
</organism>
<evidence type="ECO:0000256" key="1">
    <source>
        <dbReference type="SAM" id="MobiDB-lite"/>
    </source>
</evidence>
<evidence type="ECO:0000313" key="3">
    <source>
        <dbReference type="EMBL" id="CAK9038652.1"/>
    </source>
</evidence>
<gene>
    <name evidence="3" type="ORF">SCF082_LOCUS22703</name>
</gene>
<dbReference type="EMBL" id="CAXAMM010016335">
    <property type="protein sequence ID" value="CAK9038652.1"/>
    <property type="molecule type" value="Genomic_DNA"/>
</dbReference>
<keyword evidence="2" id="KW-0732">Signal</keyword>
<feature type="signal peptide" evidence="2">
    <location>
        <begin position="1"/>
        <end position="15"/>
    </location>
</feature>